<feature type="domain" description="NB-ARC" evidence="3">
    <location>
        <begin position="3"/>
        <end position="76"/>
    </location>
</feature>
<dbReference type="InterPro" id="IPR027417">
    <property type="entry name" value="P-loop_NTPase"/>
</dbReference>
<dbReference type="InterPro" id="IPR044974">
    <property type="entry name" value="Disease_R_plants"/>
</dbReference>
<evidence type="ECO:0000313" key="5">
    <source>
        <dbReference type="EMBL" id="VVW23999.1"/>
    </source>
</evidence>
<sequence>MSKSMFLLVLDDLWELDEWWEEVAGILLVCAKERKILVTSGKVEVSEGIGAKMHKLPQMPFHESWSLFVHVALKEEHELESHNLKNIGVKIVEKCGGLPLVVQTVGSLMCTKRMTKDDWESVEKSEIWKWKMPASSSSSEISGSIFPGLILSYDDLPNYLKSCFVYCCIYPKDYEIERDTLVMEWMARGLIDQDKGIDVEVTANQWINDLINRFMIEETEYKHLKLHDILHDLALYIGDKEYSHASATKHTRHLSLLGVHDAEAPKHNALGAARKLCTLLCNSDSNSNFDSLLDFSLVYIKHLTTNFKWLRVLSLERFAMPELPNCIEDL</sequence>
<dbReference type="GO" id="GO:0043531">
    <property type="term" value="F:ADP binding"/>
    <property type="evidence" value="ECO:0007669"/>
    <property type="project" value="InterPro"/>
</dbReference>
<dbReference type="InterPro" id="IPR058922">
    <property type="entry name" value="WHD_DRP"/>
</dbReference>
<dbReference type="PANTHER" id="PTHR23155">
    <property type="entry name" value="DISEASE RESISTANCE PROTEIN RP"/>
    <property type="match status" value="1"/>
</dbReference>
<keyword evidence="2" id="KW-0611">Plant defense</keyword>
<dbReference type="InterPro" id="IPR042197">
    <property type="entry name" value="Apaf_helical"/>
</dbReference>
<name>A0A5K1CAI7_9MAGN</name>
<keyword evidence="1" id="KW-0677">Repeat</keyword>
<dbReference type="Pfam" id="PF23559">
    <property type="entry name" value="WHD_DRP"/>
    <property type="match status" value="1"/>
</dbReference>
<dbReference type="InterPro" id="IPR036388">
    <property type="entry name" value="WH-like_DNA-bd_sf"/>
</dbReference>
<accession>A0A5K1CAI7</accession>
<dbReference type="AlphaFoldDB" id="A0A5K1CAI7"/>
<dbReference type="Pfam" id="PF00931">
    <property type="entry name" value="NB-ARC"/>
    <property type="match status" value="1"/>
</dbReference>
<dbReference type="PANTHER" id="PTHR23155:SF1211">
    <property type="entry name" value="OS09G0313500 PROTEIN"/>
    <property type="match status" value="1"/>
</dbReference>
<organism evidence="5">
    <name type="scientific">Nymphaea colorata</name>
    <name type="common">pocket water lily</name>
    <dbReference type="NCBI Taxonomy" id="210225"/>
    <lineage>
        <taxon>Eukaryota</taxon>
        <taxon>Viridiplantae</taxon>
        <taxon>Streptophyta</taxon>
        <taxon>Embryophyta</taxon>
        <taxon>Tracheophyta</taxon>
        <taxon>Spermatophyta</taxon>
        <taxon>Magnoliopsida</taxon>
        <taxon>Nymphaeales</taxon>
        <taxon>Nymphaeaceae</taxon>
        <taxon>Nymphaea</taxon>
    </lineage>
</organism>
<evidence type="ECO:0000259" key="4">
    <source>
        <dbReference type="Pfam" id="PF23559"/>
    </source>
</evidence>
<dbReference type="FunFam" id="1.10.10.10:FF:000322">
    <property type="entry name" value="Probable disease resistance protein At1g63360"/>
    <property type="match status" value="1"/>
</dbReference>
<dbReference type="Gene3D" id="1.10.8.430">
    <property type="entry name" value="Helical domain of apoptotic protease-activating factors"/>
    <property type="match status" value="1"/>
</dbReference>
<dbReference type="EMBL" id="LR721782">
    <property type="protein sequence ID" value="VVW23999.1"/>
    <property type="molecule type" value="Genomic_DNA"/>
</dbReference>
<dbReference type="InterPro" id="IPR002182">
    <property type="entry name" value="NB-ARC"/>
</dbReference>
<feature type="domain" description="Disease resistance protein winged helix" evidence="4">
    <location>
        <begin position="169"/>
        <end position="234"/>
    </location>
</feature>
<protein>
    <submittedName>
        <fullName evidence="5">Uncharacterized protein</fullName>
    </submittedName>
</protein>
<proteinExistence type="predicted"/>
<dbReference type="Gene3D" id="1.10.10.10">
    <property type="entry name" value="Winged helix-like DNA-binding domain superfamily/Winged helix DNA-binding domain"/>
    <property type="match status" value="1"/>
</dbReference>
<evidence type="ECO:0000256" key="1">
    <source>
        <dbReference type="ARBA" id="ARBA00022737"/>
    </source>
</evidence>
<dbReference type="SUPFAM" id="SSF52540">
    <property type="entry name" value="P-loop containing nucleoside triphosphate hydrolases"/>
    <property type="match status" value="1"/>
</dbReference>
<dbReference type="GO" id="GO:0098542">
    <property type="term" value="P:defense response to other organism"/>
    <property type="evidence" value="ECO:0007669"/>
    <property type="project" value="TreeGrafter"/>
</dbReference>
<gene>
    <name evidence="5" type="ORF">NYM_LOCUS18730</name>
</gene>
<dbReference type="Gramene" id="NC4G0301540.1">
    <property type="protein sequence ID" value="NC4G0301540.1:cds"/>
    <property type="gene ID" value="NC4G0301540"/>
</dbReference>
<evidence type="ECO:0000256" key="2">
    <source>
        <dbReference type="ARBA" id="ARBA00022821"/>
    </source>
</evidence>
<reference evidence="5" key="1">
    <citation type="submission" date="2019-09" db="EMBL/GenBank/DDBJ databases">
        <authorList>
            <person name="Zhang L."/>
        </authorList>
    </citation>
    <scope>NUCLEOTIDE SEQUENCE</scope>
</reference>
<evidence type="ECO:0000259" key="3">
    <source>
        <dbReference type="Pfam" id="PF00931"/>
    </source>
</evidence>